<proteinExistence type="predicted"/>
<organism evidence="1 2">
    <name type="scientific">Lunasporangiospora selenospora</name>
    <dbReference type="NCBI Taxonomy" id="979761"/>
    <lineage>
        <taxon>Eukaryota</taxon>
        <taxon>Fungi</taxon>
        <taxon>Fungi incertae sedis</taxon>
        <taxon>Mucoromycota</taxon>
        <taxon>Mortierellomycotina</taxon>
        <taxon>Mortierellomycetes</taxon>
        <taxon>Mortierellales</taxon>
        <taxon>Mortierellaceae</taxon>
        <taxon>Lunasporangiospora</taxon>
    </lineage>
</organism>
<name>A0A9P6FM30_9FUNG</name>
<evidence type="ECO:0000313" key="1">
    <source>
        <dbReference type="EMBL" id="KAF9578130.1"/>
    </source>
</evidence>
<gene>
    <name evidence="1" type="ORF">BGW38_006228</name>
</gene>
<keyword evidence="2" id="KW-1185">Reference proteome</keyword>
<dbReference type="AlphaFoldDB" id="A0A9P6FM30"/>
<protein>
    <submittedName>
        <fullName evidence="1">Uncharacterized protein</fullName>
    </submittedName>
</protein>
<feature type="non-terminal residue" evidence="1">
    <location>
        <position position="89"/>
    </location>
</feature>
<dbReference type="Proteomes" id="UP000780801">
    <property type="component" value="Unassembled WGS sequence"/>
</dbReference>
<accession>A0A9P6FM30</accession>
<evidence type="ECO:0000313" key="2">
    <source>
        <dbReference type="Proteomes" id="UP000780801"/>
    </source>
</evidence>
<reference evidence="1" key="1">
    <citation type="journal article" date="2020" name="Fungal Divers.">
        <title>Resolving the Mortierellaceae phylogeny through synthesis of multi-gene phylogenetics and phylogenomics.</title>
        <authorList>
            <person name="Vandepol N."/>
            <person name="Liber J."/>
            <person name="Desiro A."/>
            <person name="Na H."/>
            <person name="Kennedy M."/>
            <person name="Barry K."/>
            <person name="Grigoriev I.V."/>
            <person name="Miller A.N."/>
            <person name="O'Donnell K."/>
            <person name="Stajich J.E."/>
            <person name="Bonito G."/>
        </authorList>
    </citation>
    <scope>NUCLEOTIDE SEQUENCE</scope>
    <source>
        <strain evidence="1">KOD1015</strain>
    </source>
</reference>
<sequence>MAYKALKYQKQQGHTAEIDKRLSQILQTAVRIANLEPGEEMQDPLPKASLPSKRAIILAVGDGFFKPMNGGASGTYVVLERLCQMASST</sequence>
<dbReference type="EMBL" id="JAABOA010003977">
    <property type="protein sequence ID" value="KAF9578130.1"/>
    <property type="molecule type" value="Genomic_DNA"/>
</dbReference>
<comment type="caution">
    <text evidence="1">The sequence shown here is derived from an EMBL/GenBank/DDBJ whole genome shotgun (WGS) entry which is preliminary data.</text>
</comment>